<feature type="transmembrane region" description="Helical" evidence="10">
    <location>
        <begin position="450"/>
        <end position="470"/>
    </location>
</feature>
<evidence type="ECO:0000256" key="9">
    <source>
        <dbReference type="NCBIfam" id="TIGR03810"/>
    </source>
</evidence>
<dbReference type="EMBL" id="BBJM01000013">
    <property type="protein sequence ID" value="GAK47825.1"/>
    <property type="molecule type" value="Genomic_DNA"/>
</dbReference>
<evidence type="ECO:0000256" key="7">
    <source>
        <dbReference type="ARBA" id="ARBA00022989"/>
    </source>
</evidence>
<evidence type="ECO:0000313" key="11">
    <source>
        <dbReference type="EMBL" id="GAK47825.1"/>
    </source>
</evidence>
<comment type="similarity">
    <text evidence="2">Belongs to the amino acid-polyamine-organocation (APC) superfamily. Basic amino acid/polyamine antiporter (APA) (TC 2.A.3.2) family.</text>
</comment>
<dbReference type="Proteomes" id="UP000028700">
    <property type="component" value="Unassembled WGS sequence"/>
</dbReference>
<name>A0A081BIF7_9LACO</name>
<dbReference type="NCBIfam" id="TIGR03810">
    <property type="entry name" value="arg_ornith_anti"/>
    <property type="match status" value="1"/>
</dbReference>
<evidence type="ECO:0000256" key="1">
    <source>
        <dbReference type="ARBA" id="ARBA00004651"/>
    </source>
</evidence>
<gene>
    <name evidence="11" type="ORF">LOSG293_130140</name>
</gene>
<evidence type="ECO:0000313" key="12">
    <source>
        <dbReference type="Proteomes" id="UP000028700"/>
    </source>
</evidence>
<feature type="transmembrane region" description="Helical" evidence="10">
    <location>
        <begin position="152"/>
        <end position="177"/>
    </location>
</feature>
<evidence type="ECO:0000256" key="4">
    <source>
        <dbReference type="ARBA" id="ARBA00022475"/>
    </source>
</evidence>
<dbReference type="Pfam" id="PF13520">
    <property type="entry name" value="AA_permease_2"/>
    <property type="match status" value="1"/>
</dbReference>
<keyword evidence="3" id="KW-0813">Transport</keyword>
<keyword evidence="8 10" id="KW-0472">Membrane</keyword>
<comment type="caution">
    <text evidence="11">The sequence shown here is derived from an EMBL/GenBank/DDBJ whole genome shotgun (WGS) entry which is preliminary data.</text>
</comment>
<accession>A0A081BIF7</accession>
<dbReference type="InterPro" id="IPR022461">
    <property type="entry name" value="Arg/Orn_antiprt_ArcD"/>
</dbReference>
<keyword evidence="6" id="KW-0029">Amino-acid transport</keyword>
<reference evidence="11" key="1">
    <citation type="journal article" date="2014" name="Genome Announc.">
        <title>Draft Genome Sequence of Lactobacillus oryzae Strain SG293T.</title>
        <authorList>
            <person name="Tanizawa Y."/>
            <person name="Fujisawa T."/>
            <person name="Mochizuki T."/>
            <person name="Kaminuma E."/>
            <person name="Nakamura Y."/>
            <person name="Tohno M."/>
        </authorList>
    </citation>
    <scope>NUCLEOTIDE SEQUENCE [LARGE SCALE GENOMIC DNA]</scope>
    <source>
        <strain evidence="11">SG293</strain>
    </source>
</reference>
<evidence type="ECO:0000256" key="10">
    <source>
        <dbReference type="SAM" id="Phobius"/>
    </source>
</evidence>
<evidence type="ECO:0000256" key="6">
    <source>
        <dbReference type="ARBA" id="ARBA00022970"/>
    </source>
</evidence>
<comment type="subcellular location">
    <subcellularLocation>
        <location evidence="1">Cell membrane</location>
        <topology evidence="1">Multi-pass membrane protein</topology>
    </subcellularLocation>
</comment>
<dbReference type="InterPro" id="IPR050367">
    <property type="entry name" value="APC_superfamily"/>
</dbReference>
<keyword evidence="7 10" id="KW-1133">Transmembrane helix</keyword>
<dbReference type="STRING" id="1291743.LOSG293_130140"/>
<feature type="transmembrane region" description="Helical" evidence="10">
    <location>
        <begin position="45"/>
        <end position="67"/>
    </location>
</feature>
<dbReference type="PIRSF" id="PIRSF006060">
    <property type="entry name" value="AA_transporter"/>
    <property type="match status" value="1"/>
</dbReference>
<feature type="transmembrane region" description="Helical" evidence="10">
    <location>
        <begin position="394"/>
        <end position="413"/>
    </location>
</feature>
<feature type="transmembrane region" description="Helical" evidence="10">
    <location>
        <begin position="280"/>
        <end position="307"/>
    </location>
</feature>
<feature type="transmembrane region" description="Helical" evidence="10">
    <location>
        <begin position="127"/>
        <end position="145"/>
    </location>
</feature>
<evidence type="ECO:0000256" key="5">
    <source>
        <dbReference type="ARBA" id="ARBA00022692"/>
    </source>
</evidence>
<evidence type="ECO:0000256" key="8">
    <source>
        <dbReference type="ARBA" id="ARBA00023136"/>
    </source>
</evidence>
<feature type="transmembrane region" description="Helical" evidence="10">
    <location>
        <begin position="361"/>
        <end position="382"/>
    </location>
</feature>
<dbReference type="NCBIfam" id="TIGR00905">
    <property type="entry name" value="2A0302"/>
    <property type="match status" value="1"/>
</dbReference>
<dbReference type="GO" id="GO:0006527">
    <property type="term" value="P:L-arginine catabolic process"/>
    <property type="evidence" value="ECO:0007669"/>
    <property type="project" value="UniProtKB-UniRule"/>
</dbReference>
<proteinExistence type="inferred from homology"/>
<dbReference type="Gene3D" id="1.20.1740.10">
    <property type="entry name" value="Amino acid/polyamine transporter I"/>
    <property type="match status" value="1"/>
</dbReference>
<evidence type="ECO:0000256" key="2">
    <source>
        <dbReference type="ARBA" id="ARBA00008220"/>
    </source>
</evidence>
<dbReference type="GO" id="GO:0043858">
    <property type="term" value="F:arginine:ornithine antiporter activity"/>
    <property type="evidence" value="ECO:0007669"/>
    <property type="project" value="UniProtKB-UniRule"/>
</dbReference>
<feature type="transmembrane region" description="Helical" evidence="10">
    <location>
        <begin position="12"/>
        <end position="33"/>
    </location>
</feature>
<feature type="transmembrane region" description="Helical" evidence="10">
    <location>
        <begin position="336"/>
        <end position="355"/>
    </location>
</feature>
<keyword evidence="5 10" id="KW-0812">Transmembrane</keyword>
<protein>
    <recommendedName>
        <fullName evidence="9">Arginine-ornithine antiporter</fullName>
    </recommendedName>
</protein>
<dbReference type="eggNOG" id="COG0531">
    <property type="taxonomic scope" value="Bacteria"/>
</dbReference>
<sequence length="476" mass="51771">MQESQQKKGIGLTALVAMVVTSSIGAGVFALTSDLAIAASPGPVLLAWVIVGFGILMLSLSLNNLILKRPDLEGIFAYAEEGFGQYAGFISGWGYWLSAWLGNVAFATVLMSTLGYFMPVFKTGQNVPSIIGASVISWGLTYVVNRGVESAAFVNAIITICKLIPLFTFIVVAIILFKANLFTAAFWNNVSGNFNGGVGIGEQIKNCMMVMMWVFVGIEGAAMMSSRAENKKDAGRATIIGLMCLLLIYVLASVLPYGYMSRSDLANINQPAMVYIFRDMVGAWGGAFISVGLIISIIGSWLSWTMLPAETMLLMTKRHLLPPIFGRENKFKAPTFALVITAVLIQLFLFTLLFTGKAYNFAYSLCTAAIVICYIFVAAYQIKYAWQHRAEKGSNVQLFYGIFAFAFQCAGIYMAGLQYLLLCFIAYIPGIFFFAKARTDNGAAHWLSKGEWLVTCFIVLGAVLSIVLLATGKISV</sequence>
<dbReference type="InterPro" id="IPR004754">
    <property type="entry name" value="Amino_acid_antiprt"/>
</dbReference>
<dbReference type="InterPro" id="IPR002293">
    <property type="entry name" value="AA/rel_permease1"/>
</dbReference>
<keyword evidence="4" id="KW-1003">Cell membrane</keyword>
<dbReference type="RefSeq" id="WP_191976214.1">
    <property type="nucleotide sequence ID" value="NZ_BBJM01000013.1"/>
</dbReference>
<dbReference type="AlphaFoldDB" id="A0A081BIF7"/>
<dbReference type="PANTHER" id="PTHR42770:SF4">
    <property type="entry name" value="ARGININE_ORNITHINE ANTIPORTER-RELATED"/>
    <property type="match status" value="1"/>
</dbReference>
<feature type="transmembrane region" description="Helical" evidence="10">
    <location>
        <begin position="237"/>
        <end position="260"/>
    </location>
</feature>
<organism evidence="11 12">
    <name type="scientific">Secundilactobacillus oryzae JCM 18671</name>
    <dbReference type="NCBI Taxonomy" id="1291743"/>
    <lineage>
        <taxon>Bacteria</taxon>
        <taxon>Bacillati</taxon>
        <taxon>Bacillota</taxon>
        <taxon>Bacilli</taxon>
        <taxon>Lactobacillales</taxon>
        <taxon>Lactobacillaceae</taxon>
        <taxon>Secundilactobacillus</taxon>
    </lineage>
</organism>
<dbReference type="PANTHER" id="PTHR42770">
    <property type="entry name" value="AMINO ACID TRANSPORTER-RELATED"/>
    <property type="match status" value="1"/>
</dbReference>
<dbReference type="GO" id="GO:1903826">
    <property type="term" value="P:L-arginine transmembrane transport"/>
    <property type="evidence" value="ECO:0007669"/>
    <property type="project" value="InterPro"/>
</dbReference>
<evidence type="ECO:0000256" key="3">
    <source>
        <dbReference type="ARBA" id="ARBA00022448"/>
    </source>
</evidence>
<keyword evidence="12" id="KW-1185">Reference proteome</keyword>
<dbReference type="GO" id="GO:0005886">
    <property type="term" value="C:plasma membrane"/>
    <property type="evidence" value="ECO:0007669"/>
    <property type="project" value="UniProtKB-SubCell"/>
</dbReference>